<organism evidence="2 4">
    <name type="scientific">Rufibacter glacialis</name>
    <dbReference type="NCBI Taxonomy" id="1259555"/>
    <lineage>
        <taxon>Bacteria</taxon>
        <taxon>Pseudomonadati</taxon>
        <taxon>Bacteroidota</taxon>
        <taxon>Cytophagia</taxon>
        <taxon>Cytophagales</taxon>
        <taxon>Hymenobacteraceae</taxon>
        <taxon>Rufibacter</taxon>
    </lineage>
</organism>
<dbReference type="Proteomes" id="UP000323866">
    <property type="component" value="Unassembled WGS sequence"/>
</dbReference>
<dbReference type="OrthoDB" id="9918156at2"/>
<reference evidence="3 5" key="3">
    <citation type="submission" date="2024-08" db="EMBL/GenBank/DDBJ databases">
        <authorList>
            <person name="Wei W."/>
        </authorList>
    </citation>
    <scope>NUCLEOTIDE SEQUENCE [LARGE SCALE GENOMIC DNA]</scope>
    <source>
        <strain evidence="3 5">XU2</strain>
    </source>
</reference>
<feature type="region of interest" description="Disordered" evidence="1">
    <location>
        <begin position="117"/>
        <end position="136"/>
    </location>
</feature>
<sequence length="136" mass="15328">MTPIQFGHITIDGKKHPIKFGMAQSREYCHLLKCELKDYNVLMAVDADGNNRISKLETNGDEMVAMVWSALKQGARVEKKPFDMDLDDAADIIDFMNYHTEAWTEFFTVMLDATNEVPTSPNDQPGAKTPEMKTVA</sequence>
<evidence type="ECO:0000313" key="3">
    <source>
        <dbReference type="EMBL" id="MFA1772875.1"/>
    </source>
</evidence>
<evidence type="ECO:0000313" key="4">
    <source>
        <dbReference type="Proteomes" id="UP000323866"/>
    </source>
</evidence>
<dbReference type="EMBL" id="JBGOGF010000009">
    <property type="protein sequence ID" value="MFA1772875.1"/>
    <property type="molecule type" value="Genomic_DNA"/>
</dbReference>
<dbReference type="AlphaFoldDB" id="A0A5M8QS46"/>
<reference evidence="2 4" key="2">
    <citation type="submission" date="2019-09" db="EMBL/GenBank/DDBJ databases">
        <title>A bacterium isolated from glacier soil.</title>
        <authorList>
            <person name="Liu Q."/>
        </authorList>
    </citation>
    <scope>NUCLEOTIDE SEQUENCE [LARGE SCALE GENOMIC DNA]</scope>
    <source>
        <strain evidence="2 4">MDT1-10-3</strain>
    </source>
</reference>
<protein>
    <submittedName>
        <fullName evidence="2">Uncharacterized protein</fullName>
    </submittedName>
</protein>
<comment type="caution">
    <text evidence="2">The sequence shown here is derived from an EMBL/GenBank/DDBJ whole genome shotgun (WGS) entry which is preliminary data.</text>
</comment>
<keyword evidence="5" id="KW-1185">Reference proteome</keyword>
<evidence type="ECO:0000313" key="5">
    <source>
        <dbReference type="Proteomes" id="UP001570846"/>
    </source>
</evidence>
<proteinExistence type="predicted"/>
<name>A0A5M8QS46_9BACT</name>
<evidence type="ECO:0000256" key="1">
    <source>
        <dbReference type="SAM" id="MobiDB-lite"/>
    </source>
</evidence>
<accession>A0A5M8QS46</accession>
<dbReference type="EMBL" id="VKKZ01000010">
    <property type="protein sequence ID" value="KAA6437486.1"/>
    <property type="molecule type" value="Genomic_DNA"/>
</dbReference>
<dbReference type="RefSeq" id="WP_149097108.1">
    <property type="nucleotide sequence ID" value="NZ_BMMG01000001.1"/>
</dbReference>
<dbReference type="Proteomes" id="UP001570846">
    <property type="component" value="Unassembled WGS sequence"/>
</dbReference>
<evidence type="ECO:0000313" key="2">
    <source>
        <dbReference type="EMBL" id="KAA6437486.1"/>
    </source>
</evidence>
<gene>
    <name evidence="3" type="ORF">ACD591_16355</name>
    <name evidence="2" type="ORF">FOE74_03005</name>
</gene>
<reference evidence="2 4" key="1">
    <citation type="submission" date="2019-07" db="EMBL/GenBank/DDBJ databases">
        <authorList>
            <person name="Qu J.-H."/>
        </authorList>
    </citation>
    <scope>NUCLEOTIDE SEQUENCE [LARGE SCALE GENOMIC DNA]</scope>
    <source>
        <strain evidence="2 4">MDT1-10-3</strain>
    </source>
</reference>